<reference evidence="1" key="2">
    <citation type="journal article" date="2022" name="New Phytol.">
        <title>Evolutionary transition to the ectomycorrhizal habit in the genomes of a hyperdiverse lineage of mushroom-forming fungi.</title>
        <authorList>
            <person name="Looney B."/>
            <person name="Miyauchi S."/>
            <person name="Morin E."/>
            <person name="Drula E."/>
            <person name="Courty P.E."/>
            <person name="Kohler A."/>
            <person name="Kuo A."/>
            <person name="LaButti K."/>
            <person name="Pangilinan J."/>
            <person name="Lipzen A."/>
            <person name="Riley R."/>
            <person name="Andreopoulos W."/>
            <person name="He G."/>
            <person name="Johnson J."/>
            <person name="Nolan M."/>
            <person name="Tritt A."/>
            <person name="Barry K.W."/>
            <person name="Grigoriev I.V."/>
            <person name="Nagy L.G."/>
            <person name="Hibbett D."/>
            <person name="Henrissat B."/>
            <person name="Matheny P.B."/>
            <person name="Labbe J."/>
            <person name="Martin F.M."/>
        </authorList>
    </citation>
    <scope>NUCLEOTIDE SEQUENCE</scope>
    <source>
        <strain evidence="1">FP105234-sp</strain>
    </source>
</reference>
<sequence>MRPSFIAAAVVLFSARLGILAANDWNLPCLDGHCSYDLPSADSRGPVGTLNISGSLAGVSDITHAAGWAILHCDGNSTNANIHLSCKASDPRCDHLFQGGAEGTIVRLPESCGKMPFARVARAEVHSNSSTPVGSLQRRQDGIVWALDVDTDFAAADARHGNVSFTIQGSTVHINEDAPANPRRFYRPRSGYSDRRLEEREIVFEDSVKLRDSRERRAPSRIAQRTFEDKISVDVNANVHATVVLGFLAAGSLIPRPTIGSFSVFADLDGNLMSTLHIQASAEETFDSGPVPIFEVGIPGLEYPGFLTIGPEFKIAGQVNAELRLEVDAAIDLNYDFDGTKLVFPPQQGTNSSATKGSSPISGFHLSANPSAEALASVEAHLIPTVDIGITAFGTSASIFLNLDASAKATLNATASASASGSTDASGNATASVQGCLDVGATFSINAGAQGSFFGLFDDSTKDALFNKDFDLYSKCLQAQTGSLTYDLHF</sequence>
<proteinExistence type="predicted"/>
<name>A0ACB8RGT5_9AGAM</name>
<dbReference type="EMBL" id="MU276023">
    <property type="protein sequence ID" value="KAI0043323.1"/>
    <property type="molecule type" value="Genomic_DNA"/>
</dbReference>
<reference evidence="1" key="1">
    <citation type="submission" date="2021-02" db="EMBL/GenBank/DDBJ databases">
        <authorList>
            <consortium name="DOE Joint Genome Institute"/>
            <person name="Ahrendt S."/>
            <person name="Looney B.P."/>
            <person name="Miyauchi S."/>
            <person name="Morin E."/>
            <person name="Drula E."/>
            <person name="Courty P.E."/>
            <person name="Chicoki N."/>
            <person name="Fauchery L."/>
            <person name="Kohler A."/>
            <person name="Kuo A."/>
            <person name="Labutti K."/>
            <person name="Pangilinan J."/>
            <person name="Lipzen A."/>
            <person name="Riley R."/>
            <person name="Andreopoulos W."/>
            <person name="He G."/>
            <person name="Johnson J."/>
            <person name="Barry K.W."/>
            <person name="Grigoriev I.V."/>
            <person name="Nagy L."/>
            <person name="Hibbett D."/>
            <person name="Henrissat B."/>
            <person name="Matheny P.B."/>
            <person name="Labbe J."/>
            <person name="Martin F."/>
        </authorList>
    </citation>
    <scope>NUCLEOTIDE SEQUENCE</scope>
    <source>
        <strain evidence="1">FP105234-sp</strain>
    </source>
</reference>
<organism evidence="1 2">
    <name type="scientific">Auriscalpium vulgare</name>
    <dbReference type="NCBI Taxonomy" id="40419"/>
    <lineage>
        <taxon>Eukaryota</taxon>
        <taxon>Fungi</taxon>
        <taxon>Dikarya</taxon>
        <taxon>Basidiomycota</taxon>
        <taxon>Agaricomycotina</taxon>
        <taxon>Agaricomycetes</taxon>
        <taxon>Russulales</taxon>
        <taxon>Auriscalpiaceae</taxon>
        <taxon>Auriscalpium</taxon>
    </lineage>
</organism>
<dbReference type="Proteomes" id="UP000814033">
    <property type="component" value="Unassembled WGS sequence"/>
</dbReference>
<gene>
    <name evidence="1" type="ORF">FA95DRAFT_1609482</name>
</gene>
<protein>
    <submittedName>
        <fullName evidence="1">Uncharacterized protein</fullName>
    </submittedName>
</protein>
<keyword evidence="2" id="KW-1185">Reference proteome</keyword>
<evidence type="ECO:0000313" key="1">
    <source>
        <dbReference type="EMBL" id="KAI0043323.1"/>
    </source>
</evidence>
<accession>A0ACB8RGT5</accession>
<evidence type="ECO:0000313" key="2">
    <source>
        <dbReference type="Proteomes" id="UP000814033"/>
    </source>
</evidence>
<comment type="caution">
    <text evidence="1">The sequence shown here is derived from an EMBL/GenBank/DDBJ whole genome shotgun (WGS) entry which is preliminary data.</text>
</comment>